<dbReference type="Proteomes" id="UP000663854">
    <property type="component" value="Unassembled WGS sequence"/>
</dbReference>
<dbReference type="EMBL" id="CAJNOL010000926">
    <property type="protein sequence ID" value="CAF1240873.1"/>
    <property type="molecule type" value="Genomic_DNA"/>
</dbReference>
<evidence type="ECO:0000256" key="1">
    <source>
        <dbReference type="SAM" id="SignalP"/>
    </source>
</evidence>
<evidence type="ECO:0000313" key="11">
    <source>
        <dbReference type="Proteomes" id="UP000663854"/>
    </source>
</evidence>
<feature type="signal peptide" evidence="1">
    <location>
        <begin position="1"/>
        <end position="18"/>
    </location>
</feature>
<dbReference type="EMBL" id="CAJNOO010000195">
    <property type="protein sequence ID" value="CAF0851727.1"/>
    <property type="molecule type" value="Genomic_DNA"/>
</dbReference>
<dbReference type="InterPro" id="IPR014710">
    <property type="entry name" value="RmlC-like_jellyroll"/>
</dbReference>
<feature type="chain" id="PRO_5036410440" description="ChrR-like cupin domain-containing protein" evidence="1">
    <location>
        <begin position="19"/>
        <end position="195"/>
    </location>
</feature>
<keyword evidence="1" id="KW-0732">Signal</keyword>
<evidence type="ECO:0000313" key="5">
    <source>
        <dbReference type="EMBL" id="CAF0947150.1"/>
    </source>
</evidence>
<evidence type="ECO:0000259" key="2">
    <source>
        <dbReference type="Pfam" id="PF12973"/>
    </source>
</evidence>
<gene>
    <name evidence="8" type="ORF">FNK824_LOCUS9922</name>
    <name evidence="10" type="ORF">JBS370_LOCUS26369</name>
    <name evidence="7" type="ORF">JXQ802_LOCUS26452</name>
    <name evidence="9" type="ORF">OTI717_LOCUS17695</name>
    <name evidence="6" type="ORF">PYM288_LOCUS17843</name>
    <name evidence="3" type="ORF">RFH988_LOCUS6493</name>
    <name evidence="5" type="ORF">SEV965_LOCUS8043</name>
    <name evidence="4" type="ORF">ZHD862_LOCUS8802</name>
</gene>
<dbReference type="InterPro" id="IPR011051">
    <property type="entry name" value="RmlC_Cupin_sf"/>
</dbReference>
<sequence>MKMLCILCFYLLIAVGHGMNYDFLLADGPTHASSNNTYYFPYGDPKYGIEFKLLKVDPNTGLWIILLRGRPGDTVGTHRHYGEVYAYTLKGAWGYIEHPEWISKSGDIIHEAPGSVHTFYIHQDYGDTELLAFLWGPLEYLDEFGNTIDIEDWRSILKKNVDYCQKNNLPIVDVTYPKQKVKDVEFNKNKNKSEL</sequence>
<dbReference type="EMBL" id="CAJOAX010002358">
    <property type="protein sequence ID" value="CAF3790580.1"/>
    <property type="molecule type" value="Genomic_DNA"/>
</dbReference>
<evidence type="ECO:0000313" key="9">
    <source>
        <dbReference type="EMBL" id="CAF3790580.1"/>
    </source>
</evidence>
<dbReference type="EMBL" id="CAJNOH010000518">
    <property type="protein sequence ID" value="CAF1064801.1"/>
    <property type="molecule type" value="Genomic_DNA"/>
</dbReference>
<keyword evidence="12" id="KW-1185">Reference proteome</keyword>
<organism evidence="6 11">
    <name type="scientific">Rotaria sordida</name>
    <dbReference type="NCBI Taxonomy" id="392033"/>
    <lineage>
        <taxon>Eukaryota</taxon>
        <taxon>Metazoa</taxon>
        <taxon>Spiralia</taxon>
        <taxon>Gnathifera</taxon>
        <taxon>Rotifera</taxon>
        <taxon>Eurotatoria</taxon>
        <taxon>Bdelloidea</taxon>
        <taxon>Philodinida</taxon>
        <taxon>Philodinidae</taxon>
        <taxon>Rotaria</taxon>
    </lineage>
</organism>
<dbReference type="AlphaFoldDB" id="A0A814LG78"/>
<evidence type="ECO:0000313" key="7">
    <source>
        <dbReference type="EMBL" id="CAF1240873.1"/>
    </source>
</evidence>
<dbReference type="EMBL" id="CAJOBE010001079">
    <property type="protein sequence ID" value="CAF3712539.1"/>
    <property type="molecule type" value="Genomic_DNA"/>
</dbReference>
<dbReference type="Proteomes" id="UP000663823">
    <property type="component" value="Unassembled WGS sequence"/>
</dbReference>
<reference evidence="6" key="1">
    <citation type="submission" date="2021-02" db="EMBL/GenBank/DDBJ databases">
        <authorList>
            <person name="Nowell W R."/>
        </authorList>
    </citation>
    <scope>NUCLEOTIDE SEQUENCE</scope>
</reference>
<comment type="caution">
    <text evidence="6">The sequence shown here is derived from an EMBL/GenBank/DDBJ whole genome shotgun (WGS) entry which is preliminary data.</text>
</comment>
<dbReference type="Proteomes" id="UP000663836">
    <property type="component" value="Unassembled WGS sequence"/>
</dbReference>
<dbReference type="EMBL" id="CAJNOT010000291">
    <property type="protein sequence ID" value="CAF0928566.1"/>
    <property type="molecule type" value="Genomic_DNA"/>
</dbReference>
<dbReference type="InterPro" id="IPR025979">
    <property type="entry name" value="ChrR-like_cupin_dom"/>
</dbReference>
<dbReference type="CDD" id="cd20302">
    <property type="entry name" value="cupin_DAD"/>
    <property type="match status" value="1"/>
</dbReference>
<evidence type="ECO:0000313" key="10">
    <source>
        <dbReference type="EMBL" id="CAF4002714.1"/>
    </source>
</evidence>
<evidence type="ECO:0000313" key="12">
    <source>
        <dbReference type="Proteomes" id="UP000663870"/>
    </source>
</evidence>
<evidence type="ECO:0000313" key="3">
    <source>
        <dbReference type="EMBL" id="CAF0851727.1"/>
    </source>
</evidence>
<dbReference type="Proteomes" id="UP000663874">
    <property type="component" value="Unassembled WGS sequence"/>
</dbReference>
<name>A0A814LG78_9BILA</name>
<proteinExistence type="predicted"/>
<accession>A0A814LG78</accession>
<dbReference type="Proteomes" id="UP000663864">
    <property type="component" value="Unassembled WGS sequence"/>
</dbReference>
<evidence type="ECO:0000313" key="6">
    <source>
        <dbReference type="EMBL" id="CAF1064801.1"/>
    </source>
</evidence>
<dbReference type="Proteomes" id="UP000663882">
    <property type="component" value="Unassembled WGS sequence"/>
</dbReference>
<dbReference type="EMBL" id="CAJOBD010004637">
    <property type="protein sequence ID" value="CAF4002714.1"/>
    <property type="molecule type" value="Genomic_DNA"/>
</dbReference>
<protein>
    <recommendedName>
        <fullName evidence="2">ChrR-like cupin domain-containing protein</fullName>
    </recommendedName>
</protein>
<dbReference type="OrthoDB" id="4408686at2759"/>
<evidence type="ECO:0000313" key="4">
    <source>
        <dbReference type="EMBL" id="CAF0928566.1"/>
    </source>
</evidence>
<dbReference type="Pfam" id="PF12973">
    <property type="entry name" value="Cupin_7"/>
    <property type="match status" value="1"/>
</dbReference>
<feature type="domain" description="ChrR-like cupin" evidence="2">
    <location>
        <begin position="44"/>
        <end position="122"/>
    </location>
</feature>
<dbReference type="Gene3D" id="2.60.120.10">
    <property type="entry name" value="Jelly Rolls"/>
    <property type="match status" value="1"/>
</dbReference>
<dbReference type="Proteomes" id="UP000663889">
    <property type="component" value="Unassembled WGS sequence"/>
</dbReference>
<dbReference type="EMBL" id="CAJNOU010000289">
    <property type="protein sequence ID" value="CAF0947150.1"/>
    <property type="molecule type" value="Genomic_DNA"/>
</dbReference>
<evidence type="ECO:0000313" key="8">
    <source>
        <dbReference type="EMBL" id="CAF3712539.1"/>
    </source>
</evidence>
<dbReference type="SUPFAM" id="SSF51182">
    <property type="entry name" value="RmlC-like cupins"/>
    <property type="match status" value="1"/>
</dbReference>
<dbReference type="Proteomes" id="UP000663870">
    <property type="component" value="Unassembled WGS sequence"/>
</dbReference>